<dbReference type="SUPFAM" id="SSF53623">
    <property type="entry name" value="MurD-like peptide ligases, catalytic domain"/>
    <property type="match status" value="1"/>
</dbReference>
<reference evidence="5" key="1">
    <citation type="journal article" date="2020" name="ISME J.">
        <title>Gammaproteobacteria mediating utilization of methyl-, sulfur- and petroleum organic compounds in deep ocean hydrothermal plumes.</title>
        <authorList>
            <person name="Zhou Z."/>
            <person name="Liu Y."/>
            <person name="Pan J."/>
            <person name="Cron B.R."/>
            <person name="Toner B.M."/>
            <person name="Anantharaman K."/>
            <person name="Breier J.A."/>
            <person name="Dick G.J."/>
            <person name="Li M."/>
        </authorList>
    </citation>
    <scope>NUCLEOTIDE SEQUENCE</scope>
    <source>
        <strain evidence="5">SZUA-1385</strain>
    </source>
</reference>
<dbReference type="Proteomes" id="UP000605144">
    <property type="component" value="Unassembled WGS sequence"/>
</dbReference>
<comment type="caution">
    <text evidence="5">The sequence shown here is derived from an EMBL/GenBank/DDBJ whole genome shotgun (WGS) entry which is preliminary data.</text>
</comment>
<sequence>MLIIDINHGALDIAKEYYNLDHRDIFIWDIYGKLKKDKTILKKYNEVIKYFNIIPSEGKPDFSKYEEVVAPIHCPIDWDFTPFHDAISKIIKIKYNNLYKKFIEITGVKGKTTTTELIYKILSNEYNVFINNSNRGSITPVSVINSINLLSEKNTLDSYDVFIFEVSLGITSCRYGALINILENYPIGGGLRDSFIAKMSSMKNAERAYINKRVFEEYSYRNFEDIKLNNLIEIDDKNIEILSKYPLRYRYNGRVIEFNREIFGTHYIENSLFAINICKNFMDLDEIVDRVYSFKIKNRMSISSHNPLIIENVNPGLDVKAIDHAINDFKGVFNRGIVVIGGDFGCTCEEIDMDRLVNVVKKYNKHFKFIFTGPLGRKLRKYIEGTYLDKLDNIYKKYPSENTLILYRKSIN</sequence>
<gene>
    <name evidence="5" type="primary">cfbE</name>
    <name evidence="5" type="ORF">EYG76_03400</name>
</gene>
<organism evidence="5 6">
    <name type="scientific">Methanothermococcus okinawensis</name>
    <dbReference type="NCBI Taxonomy" id="155863"/>
    <lineage>
        <taxon>Archaea</taxon>
        <taxon>Methanobacteriati</taxon>
        <taxon>Methanobacteriota</taxon>
        <taxon>Methanomada group</taxon>
        <taxon>Methanococci</taxon>
        <taxon>Methanococcales</taxon>
        <taxon>Methanococcaceae</taxon>
        <taxon>Methanothermococcus</taxon>
    </lineage>
</organism>
<dbReference type="GO" id="GO:0005524">
    <property type="term" value="F:ATP binding"/>
    <property type="evidence" value="ECO:0007669"/>
    <property type="project" value="UniProtKB-KW"/>
</dbReference>
<evidence type="ECO:0000256" key="1">
    <source>
        <dbReference type="ARBA" id="ARBA00022598"/>
    </source>
</evidence>
<dbReference type="AlphaFoldDB" id="A0A832YTM3"/>
<evidence type="ECO:0000256" key="3">
    <source>
        <dbReference type="ARBA" id="ARBA00022840"/>
    </source>
</evidence>
<dbReference type="Gene3D" id="3.40.1190.10">
    <property type="entry name" value="Mur-like, catalytic domain"/>
    <property type="match status" value="1"/>
</dbReference>
<evidence type="ECO:0000256" key="2">
    <source>
        <dbReference type="ARBA" id="ARBA00022741"/>
    </source>
</evidence>
<protein>
    <submittedName>
        <fullName evidence="5">Coenzyme F430 synthase</fullName>
    </submittedName>
</protein>
<proteinExistence type="predicted"/>
<dbReference type="InterPro" id="IPR051046">
    <property type="entry name" value="MurCDEF_CellWall_CoF430Synth"/>
</dbReference>
<dbReference type="PANTHER" id="PTHR43024:SF1">
    <property type="entry name" value="UDP-N-ACETYLMURAMOYL-TRIPEPTIDE--D-ALANYL-D-ALANINE LIGASE"/>
    <property type="match status" value="1"/>
</dbReference>
<dbReference type="InterPro" id="IPR036565">
    <property type="entry name" value="Mur-like_cat_sf"/>
</dbReference>
<feature type="domain" description="Mur ligase central" evidence="4">
    <location>
        <begin position="105"/>
        <end position="167"/>
    </location>
</feature>
<accession>A0A832YTM3</accession>
<dbReference type="GO" id="GO:0016881">
    <property type="term" value="F:acid-amino acid ligase activity"/>
    <property type="evidence" value="ECO:0007669"/>
    <property type="project" value="InterPro"/>
</dbReference>
<keyword evidence="1" id="KW-0436">Ligase</keyword>
<dbReference type="NCBIfam" id="NF033197">
    <property type="entry name" value="F430_CfbE"/>
    <property type="match status" value="1"/>
</dbReference>
<dbReference type="Pfam" id="PF08245">
    <property type="entry name" value="Mur_ligase_M"/>
    <property type="match status" value="1"/>
</dbReference>
<keyword evidence="3" id="KW-0067">ATP-binding</keyword>
<dbReference type="EMBL" id="DQSV01000067">
    <property type="protein sequence ID" value="HIP17333.1"/>
    <property type="molecule type" value="Genomic_DNA"/>
</dbReference>
<name>A0A832YTM3_9EURY</name>
<evidence type="ECO:0000313" key="6">
    <source>
        <dbReference type="Proteomes" id="UP000605144"/>
    </source>
</evidence>
<dbReference type="InterPro" id="IPR013221">
    <property type="entry name" value="Mur_ligase_cen"/>
</dbReference>
<evidence type="ECO:0000313" key="5">
    <source>
        <dbReference type="EMBL" id="HIP17333.1"/>
    </source>
</evidence>
<dbReference type="PANTHER" id="PTHR43024">
    <property type="entry name" value="UDP-N-ACETYLMURAMOYL-TRIPEPTIDE--D-ALANYL-D-ALANINE LIGASE"/>
    <property type="match status" value="1"/>
</dbReference>
<keyword evidence="2" id="KW-0547">Nucleotide-binding</keyword>
<evidence type="ECO:0000259" key="4">
    <source>
        <dbReference type="Pfam" id="PF08245"/>
    </source>
</evidence>